<keyword evidence="2" id="KW-1185">Reference proteome</keyword>
<evidence type="ECO:0000313" key="1">
    <source>
        <dbReference type="EMBL" id="KAJ3484021.1"/>
    </source>
</evidence>
<dbReference type="Proteomes" id="UP001148737">
    <property type="component" value="Unassembled WGS sequence"/>
</dbReference>
<reference evidence="1" key="1">
    <citation type="submission" date="2022-07" db="EMBL/GenBank/DDBJ databases">
        <title>Genome Sequence of Lecanicillium saksenae.</title>
        <authorList>
            <person name="Buettner E."/>
        </authorList>
    </citation>
    <scope>NUCLEOTIDE SEQUENCE</scope>
    <source>
        <strain evidence="1">VT-O1</strain>
    </source>
</reference>
<accession>A0ACC1QQL0</accession>
<sequence length="241" mass="25618">MAVSGGTQALIATFAFGLVALASFGTAVLFTFGSRRLGGNASFSNGLRLVLVIFLLSSTLWSILGFAATLINGDGNPSCQVLIAFATGFDQLARLAFEQYLVWRIKPQKMSSGIFVLQALIFVRFIMGGVLIGVQRPQNCPMCIAKNILVPLGIATLVTDLLIISITFAFIWVTRSPNSSLGLQISGFLPAKIVAFLTAGFATWLATSIPMILGSANFPIATRTVVPAIGLLVLLGLCTWR</sequence>
<organism evidence="1 2">
    <name type="scientific">Lecanicillium saksenae</name>
    <dbReference type="NCBI Taxonomy" id="468837"/>
    <lineage>
        <taxon>Eukaryota</taxon>
        <taxon>Fungi</taxon>
        <taxon>Dikarya</taxon>
        <taxon>Ascomycota</taxon>
        <taxon>Pezizomycotina</taxon>
        <taxon>Sordariomycetes</taxon>
        <taxon>Hypocreomycetidae</taxon>
        <taxon>Hypocreales</taxon>
        <taxon>Cordycipitaceae</taxon>
        <taxon>Lecanicillium</taxon>
    </lineage>
</organism>
<name>A0ACC1QQL0_9HYPO</name>
<comment type="caution">
    <text evidence="1">The sequence shown here is derived from an EMBL/GenBank/DDBJ whole genome shotgun (WGS) entry which is preliminary data.</text>
</comment>
<protein>
    <submittedName>
        <fullName evidence="1">Uncharacterized protein</fullName>
    </submittedName>
</protein>
<proteinExistence type="predicted"/>
<gene>
    <name evidence="1" type="ORF">NLG97_g7158</name>
</gene>
<evidence type="ECO:0000313" key="2">
    <source>
        <dbReference type="Proteomes" id="UP001148737"/>
    </source>
</evidence>
<dbReference type="EMBL" id="JANAKD010001056">
    <property type="protein sequence ID" value="KAJ3484021.1"/>
    <property type="molecule type" value="Genomic_DNA"/>
</dbReference>